<feature type="compositionally biased region" description="Basic residues" evidence="3">
    <location>
        <begin position="423"/>
        <end position="432"/>
    </location>
</feature>
<dbReference type="InterPro" id="IPR036597">
    <property type="entry name" value="Fido-like_dom_sf"/>
</dbReference>
<evidence type="ECO:0000256" key="2">
    <source>
        <dbReference type="PIRSR" id="PIRSR640198-2"/>
    </source>
</evidence>
<evidence type="ECO:0000256" key="1">
    <source>
        <dbReference type="PIRSR" id="PIRSR640198-1"/>
    </source>
</evidence>
<dbReference type="Gene3D" id="1.10.3290.10">
    <property type="entry name" value="Fido-like domain"/>
    <property type="match status" value="1"/>
</dbReference>
<evidence type="ECO:0000313" key="4">
    <source>
        <dbReference type="EMBL" id="QOS67930.1"/>
    </source>
</evidence>
<dbReference type="PANTHER" id="PTHR13504:SF38">
    <property type="entry name" value="FIDO DOMAIN-CONTAINING PROTEIN"/>
    <property type="match status" value="1"/>
</dbReference>
<keyword evidence="2" id="KW-0547">Nucleotide-binding</keyword>
<reference evidence="4 5" key="1">
    <citation type="submission" date="2020-10" db="EMBL/GenBank/DDBJ databases">
        <title>Eggerthella sp. nov., isolated from human feces.</title>
        <authorList>
            <person name="Yajun G."/>
        </authorList>
    </citation>
    <scope>NUCLEOTIDE SEQUENCE [LARGE SCALE GENOMIC DNA]</scope>
    <source>
        <strain evidence="4 5">HF-1101</strain>
    </source>
</reference>
<dbReference type="Proteomes" id="UP000478463">
    <property type="component" value="Chromosome"/>
</dbReference>
<keyword evidence="2" id="KW-0067">ATP-binding</keyword>
<organism evidence="4 5">
    <name type="scientific">Eggerthella guodeyinii</name>
    <dbReference type="NCBI Taxonomy" id="2690837"/>
    <lineage>
        <taxon>Bacteria</taxon>
        <taxon>Bacillati</taxon>
        <taxon>Actinomycetota</taxon>
        <taxon>Coriobacteriia</taxon>
        <taxon>Eggerthellales</taxon>
        <taxon>Eggerthellaceae</taxon>
        <taxon>Eggerthella</taxon>
    </lineage>
</organism>
<feature type="region of interest" description="Disordered" evidence="3">
    <location>
        <begin position="412"/>
        <end position="432"/>
    </location>
</feature>
<dbReference type="RefSeq" id="WP_160941393.1">
    <property type="nucleotide sequence ID" value="NZ_CP063310.1"/>
</dbReference>
<feature type="active site" evidence="1">
    <location>
        <position position="223"/>
    </location>
</feature>
<gene>
    <name evidence="4" type="ORF">GS424_015730</name>
</gene>
<dbReference type="InterPro" id="IPR025758">
    <property type="entry name" value="Fic/DOC_N"/>
</dbReference>
<protein>
    <submittedName>
        <fullName evidence="4">Fic family protein</fullName>
    </submittedName>
</protein>
<accession>A0A6L7IQ46</accession>
<sequence length="432" mass="46791">MGTLHKEFWASEGQGRTRAERRSGSYEYYLPTPLASLHMALEPDVVGDVARAERAIEKLNVEAEALHSSEGIARLLLRAEAVSSSRIEGLSIGAKRLLKAEANLTDGSFRHDEAATEIVGNIHAMQDALNAAQGPGLVTTETILRIHQRLCADTRIERFGGMIRERQNWIGGNSYNPLGAEYVPPAPRHVAGLLDDLAGYCNDEVASPVLQAALAHAQFESIHPFVDGNGRTGRALVHLLLKRRGLAPNLVPPISLVLATHAESYVSGLAGFRSLDSDEEGLHDGINDWVSFFAGACLTACEEAAAFEESAARLQREWREKLGPIRANSALDVLLPELVGMPLFTMKMAAASTGRAVSAVTLAVNKCLESGIVVLMRDQKRNRGFEVPDVINEFNIFERRLASPAGNTVVAKPSRAVPDSLSKKRRGVTSSH</sequence>
<dbReference type="PANTHER" id="PTHR13504">
    <property type="entry name" value="FIDO DOMAIN-CONTAINING PROTEIN DDB_G0283145"/>
    <property type="match status" value="1"/>
</dbReference>
<evidence type="ECO:0000313" key="5">
    <source>
        <dbReference type="Proteomes" id="UP000478463"/>
    </source>
</evidence>
<dbReference type="AlphaFoldDB" id="A0A6L7IQ46"/>
<feature type="binding site" evidence="2">
    <location>
        <begin position="227"/>
        <end position="234"/>
    </location>
    <ligand>
        <name>ATP</name>
        <dbReference type="ChEBI" id="CHEBI:30616"/>
    </ligand>
</feature>
<name>A0A6L7IQ46_9ACTN</name>
<dbReference type="SUPFAM" id="SSF140931">
    <property type="entry name" value="Fic-like"/>
    <property type="match status" value="1"/>
</dbReference>
<dbReference type="InterPro" id="IPR003812">
    <property type="entry name" value="Fido"/>
</dbReference>
<dbReference type="InterPro" id="IPR040198">
    <property type="entry name" value="Fido_containing"/>
</dbReference>
<dbReference type="GO" id="GO:0005524">
    <property type="term" value="F:ATP binding"/>
    <property type="evidence" value="ECO:0007669"/>
    <property type="project" value="UniProtKB-KW"/>
</dbReference>
<dbReference type="PROSITE" id="PS51459">
    <property type="entry name" value="FIDO"/>
    <property type="match status" value="1"/>
</dbReference>
<dbReference type="Pfam" id="PF13784">
    <property type="entry name" value="Fic_N"/>
    <property type="match status" value="1"/>
</dbReference>
<dbReference type="KEGG" id="egd:GS424_015730"/>
<evidence type="ECO:0000256" key="3">
    <source>
        <dbReference type="SAM" id="MobiDB-lite"/>
    </source>
</evidence>
<dbReference type="Pfam" id="PF02661">
    <property type="entry name" value="Fic"/>
    <property type="match status" value="1"/>
</dbReference>
<dbReference type="EMBL" id="CP063310">
    <property type="protein sequence ID" value="QOS67930.1"/>
    <property type="molecule type" value="Genomic_DNA"/>
</dbReference>
<proteinExistence type="predicted"/>